<comment type="similarity">
    <text evidence="1">Belongs to the protease inhibitor I9 family.</text>
</comment>
<protein>
    <recommendedName>
        <fullName evidence="5">Inhibitor I9 domain-containing protein</fullName>
    </recommendedName>
</protein>
<keyword evidence="4" id="KW-1185">Reference proteome</keyword>
<feature type="chain" id="PRO_5007580450" description="Inhibitor I9 domain-containing protein" evidence="2">
    <location>
        <begin position="20"/>
        <end position="96"/>
    </location>
</feature>
<dbReference type="GO" id="GO:0004866">
    <property type="term" value="F:endopeptidase inhibitor activity"/>
    <property type="evidence" value="ECO:0007669"/>
    <property type="project" value="TreeGrafter"/>
</dbReference>
<gene>
    <name evidence="3" type="ORF">DCS_06521</name>
</gene>
<evidence type="ECO:0000313" key="4">
    <source>
        <dbReference type="Proteomes" id="UP000076580"/>
    </source>
</evidence>
<dbReference type="GeneID" id="63719164"/>
<name>A0A151GBY7_DRECN</name>
<comment type="caution">
    <text evidence="3">The sequence shown here is derived from an EMBL/GenBank/DDBJ whole genome shotgun (WGS) entry which is preliminary data.</text>
</comment>
<evidence type="ECO:0000256" key="2">
    <source>
        <dbReference type="SAM" id="SignalP"/>
    </source>
</evidence>
<reference evidence="3 4" key="1">
    <citation type="journal article" date="2016" name="Sci. Rep.">
        <title>Insights into Adaptations to a Near-Obligate Nematode Endoparasitic Lifestyle from the Finished Genome of Drechmeria coniospora.</title>
        <authorList>
            <person name="Zhang L."/>
            <person name="Zhou Z."/>
            <person name="Guo Q."/>
            <person name="Fokkens L."/>
            <person name="Miskei M."/>
            <person name="Pocsi I."/>
            <person name="Zhang W."/>
            <person name="Chen M."/>
            <person name="Wang L."/>
            <person name="Sun Y."/>
            <person name="Donzelli B.G."/>
            <person name="Gibson D.M."/>
            <person name="Nelson D.R."/>
            <person name="Luo J.G."/>
            <person name="Rep M."/>
            <person name="Liu H."/>
            <person name="Yang S."/>
            <person name="Wang J."/>
            <person name="Krasnoff S.B."/>
            <person name="Xu Y."/>
            <person name="Molnar I."/>
            <person name="Lin M."/>
        </authorList>
    </citation>
    <scope>NUCLEOTIDE SEQUENCE [LARGE SCALE GENOMIC DNA]</scope>
    <source>
        <strain evidence="3 4">ARSEF 6962</strain>
    </source>
</reference>
<evidence type="ECO:0000256" key="1">
    <source>
        <dbReference type="ARBA" id="ARBA00038069"/>
    </source>
</evidence>
<dbReference type="SUPFAM" id="SSF54897">
    <property type="entry name" value="Protease propeptides/inhibitors"/>
    <property type="match status" value="1"/>
</dbReference>
<feature type="signal peptide" evidence="2">
    <location>
        <begin position="1"/>
        <end position="19"/>
    </location>
</feature>
<evidence type="ECO:0008006" key="5">
    <source>
        <dbReference type="Google" id="ProtNLM"/>
    </source>
</evidence>
<organism evidence="3 4">
    <name type="scientific">Drechmeria coniospora</name>
    <name type="common">Nematophagous fungus</name>
    <name type="synonym">Meria coniospora</name>
    <dbReference type="NCBI Taxonomy" id="98403"/>
    <lineage>
        <taxon>Eukaryota</taxon>
        <taxon>Fungi</taxon>
        <taxon>Dikarya</taxon>
        <taxon>Ascomycota</taxon>
        <taxon>Pezizomycotina</taxon>
        <taxon>Sordariomycetes</taxon>
        <taxon>Hypocreomycetidae</taxon>
        <taxon>Hypocreales</taxon>
        <taxon>Ophiocordycipitaceae</taxon>
        <taxon>Drechmeria</taxon>
    </lineage>
</organism>
<dbReference type="Proteomes" id="UP000076580">
    <property type="component" value="Chromosome 03"/>
</dbReference>
<proteinExistence type="inferred from homology"/>
<dbReference type="PANTHER" id="PTHR28288:SF1">
    <property type="entry name" value="INHIBITOR I9 DOMAIN-CONTAINING PROTEIN"/>
    <property type="match status" value="1"/>
</dbReference>
<evidence type="ECO:0000313" key="3">
    <source>
        <dbReference type="EMBL" id="KYK54561.1"/>
    </source>
</evidence>
<dbReference type="PANTHER" id="PTHR28288">
    <property type="entry name" value="PROTEASE B INHIBITOR 2"/>
    <property type="match status" value="1"/>
</dbReference>
<dbReference type="EMBL" id="LAYC01000003">
    <property type="protein sequence ID" value="KYK54561.1"/>
    <property type="molecule type" value="Genomic_DNA"/>
</dbReference>
<keyword evidence="2" id="KW-0732">Signal</keyword>
<dbReference type="GO" id="GO:0042144">
    <property type="term" value="P:vacuole fusion, non-autophagic"/>
    <property type="evidence" value="ECO:0007669"/>
    <property type="project" value="TreeGrafter"/>
</dbReference>
<dbReference type="RefSeq" id="XP_040653913.1">
    <property type="nucleotide sequence ID" value="XM_040803809.1"/>
</dbReference>
<dbReference type="Gene3D" id="3.30.70.80">
    <property type="entry name" value="Peptidase S8 propeptide/proteinase inhibitor I9"/>
    <property type="match status" value="1"/>
</dbReference>
<sequence length="96" mass="10331">MRFLSHLVAALAIAPAALAVDLRKAAIVKFDDAAPDDFVKQVKDSIRTGGGIITHVYSLIKGFAVSDTPEKTLESIKAMSSGEYKVLVEEDLKVEV</sequence>
<dbReference type="InterPro" id="IPR037045">
    <property type="entry name" value="S8pro/Inhibitor_I9_sf"/>
</dbReference>
<dbReference type="AlphaFoldDB" id="A0A151GBY7"/>
<dbReference type="InParanoid" id="A0A151GBY7"/>
<dbReference type="InterPro" id="IPR052471">
    <property type="entry name" value="PBI_I9"/>
</dbReference>
<dbReference type="OrthoDB" id="3888684at2759"/>
<accession>A0A151GBY7</accession>